<dbReference type="GO" id="GO:0008483">
    <property type="term" value="F:transaminase activity"/>
    <property type="evidence" value="ECO:0007669"/>
    <property type="project" value="UniProtKB-KW"/>
</dbReference>
<dbReference type="InterPro" id="IPR050859">
    <property type="entry name" value="Class-I_PLP-dep_aminotransf"/>
</dbReference>
<dbReference type="PANTHER" id="PTHR42790:SF19">
    <property type="entry name" value="KYNURENINE_ALPHA-AMINOADIPATE AMINOTRANSFERASE, MITOCHONDRIAL"/>
    <property type="match status" value="1"/>
</dbReference>
<gene>
    <name evidence="8" type="ORF">DW099_15160</name>
</gene>
<evidence type="ECO:0000256" key="2">
    <source>
        <dbReference type="ARBA" id="ARBA00007441"/>
    </source>
</evidence>
<dbReference type="InterPro" id="IPR015421">
    <property type="entry name" value="PyrdxlP-dep_Trfase_major"/>
</dbReference>
<dbReference type="RefSeq" id="WP_118336246.1">
    <property type="nucleotide sequence ID" value="NZ_AP025567.1"/>
</dbReference>
<dbReference type="CDD" id="cd00609">
    <property type="entry name" value="AAT_like"/>
    <property type="match status" value="1"/>
</dbReference>
<dbReference type="AlphaFoldDB" id="A0A415DZB6"/>
<dbReference type="OrthoDB" id="9802328at2"/>
<dbReference type="GO" id="GO:1901605">
    <property type="term" value="P:alpha-amino acid metabolic process"/>
    <property type="evidence" value="ECO:0007669"/>
    <property type="project" value="TreeGrafter"/>
</dbReference>
<dbReference type="Pfam" id="PF00155">
    <property type="entry name" value="Aminotran_1_2"/>
    <property type="match status" value="1"/>
</dbReference>
<reference evidence="8 9" key="1">
    <citation type="submission" date="2018-08" db="EMBL/GenBank/DDBJ databases">
        <title>A genome reference for cultivated species of the human gut microbiota.</title>
        <authorList>
            <person name="Zou Y."/>
            <person name="Xue W."/>
            <person name="Luo G."/>
        </authorList>
    </citation>
    <scope>NUCLEOTIDE SEQUENCE [LARGE SCALE GENOMIC DNA]</scope>
    <source>
        <strain evidence="8 9">AM07-24</strain>
    </source>
</reference>
<evidence type="ECO:0000259" key="7">
    <source>
        <dbReference type="Pfam" id="PF00155"/>
    </source>
</evidence>
<keyword evidence="5 8" id="KW-0808">Transferase</keyword>
<keyword evidence="4 8" id="KW-0032">Aminotransferase</keyword>
<dbReference type="STRING" id="1776384.GCA_900086585_01569"/>
<feature type="domain" description="Aminotransferase class I/classII large" evidence="7">
    <location>
        <begin position="67"/>
        <end position="391"/>
    </location>
</feature>
<dbReference type="GO" id="GO:0030170">
    <property type="term" value="F:pyridoxal phosphate binding"/>
    <property type="evidence" value="ECO:0007669"/>
    <property type="project" value="InterPro"/>
</dbReference>
<comment type="similarity">
    <text evidence="2">Belongs to the class-I pyridoxal-phosphate-dependent aminotransferase family.</text>
</comment>
<dbReference type="Proteomes" id="UP000284841">
    <property type="component" value="Unassembled WGS sequence"/>
</dbReference>
<evidence type="ECO:0000313" key="8">
    <source>
        <dbReference type="EMBL" id="RHJ86171.1"/>
    </source>
</evidence>
<name>A0A415DZB6_9FIRM</name>
<protein>
    <submittedName>
        <fullName evidence="8">PLP-dependent aminotransferase family protein</fullName>
    </submittedName>
</protein>
<dbReference type="PANTHER" id="PTHR42790">
    <property type="entry name" value="AMINOTRANSFERASE"/>
    <property type="match status" value="1"/>
</dbReference>
<dbReference type="SUPFAM" id="SSF53383">
    <property type="entry name" value="PLP-dependent transferases"/>
    <property type="match status" value="1"/>
</dbReference>
<dbReference type="InterPro" id="IPR015422">
    <property type="entry name" value="PyrdxlP-dep_Trfase_small"/>
</dbReference>
<dbReference type="Gene3D" id="3.40.640.10">
    <property type="entry name" value="Type I PLP-dependent aspartate aminotransferase-like (Major domain)"/>
    <property type="match status" value="1"/>
</dbReference>
<evidence type="ECO:0000256" key="3">
    <source>
        <dbReference type="ARBA" id="ARBA00011738"/>
    </source>
</evidence>
<evidence type="ECO:0000313" key="9">
    <source>
        <dbReference type="Proteomes" id="UP000284841"/>
    </source>
</evidence>
<evidence type="ECO:0000256" key="5">
    <source>
        <dbReference type="ARBA" id="ARBA00022679"/>
    </source>
</evidence>
<keyword evidence="9" id="KW-1185">Reference proteome</keyword>
<dbReference type="FunFam" id="3.40.640.10:FF:000053">
    <property type="entry name" value="Aminotransferase, class I"/>
    <property type="match status" value="1"/>
</dbReference>
<sequence>MSEFSKRVSVMANEVKNLKVLTESLVSPDIISFAGGAPAKEAYPFEIIGDIAKEVFKPDARGFGSVVYGTTMGVVALREAVRDILLKPRGLDVDIDNIMITAGGIQPINMLCQLFINPGDTILVETPTFVHTSMIYKMFQANLVPCEMDDDGLVIADVEAKIKKYHPKMIYTVPTFQNPTGVTLAQDRRKQLAELGSRYDIIILEDDPYREIRYSGEELIPIKAFDQTGNTIFAGSFSKIFSPGSRLGFMVASDEFMDKLCNIKLGTDTCTNTMTQTIAGEFFKQGHYPQHLESLKNLYRSRRDAMVKALDAYFPEGTKHTYPDGGYYVWVELPKELDTGKLAPEVAEKLNVCYGDGSIFFSEGNPEGAGSNCMRMNFSGQPEEVITENLKKLGNFFKEKLEQGGTSC</sequence>
<comment type="subunit">
    <text evidence="3">Homodimer.</text>
</comment>
<proteinExistence type="inferred from homology"/>
<comment type="cofactor">
    <cofactor evidence="1">
        <name>pyridoxal 5'-phosphate</name>
        <dbReference type="ChEBI" id="CHEBI:597326"/>
    </cofactor>
</comment>
<dbReference type="Gene3D" id="3.90.1150.10">
    <property type="entry name" value="Aspartate Aminotransferase, domain 1"/>
    <property type="match status" value="1"/>
</dbReference>
<dbReference type="InterPro" id="IPR015424">
    <property type="entry name" value="PyrdxlP-dep_Trfase"/>
</dbReference>
<organism evidence="8 9">
    <name type="scientific">Emergencia timonensis</name>
    <dbReference type="NCBI Taxonomy" id="1776384"/>
    <lineage>
        <taxon>Bacteria</taxon>
        <taxon>Bacillati</taxon>
        <taxon>Bacillota</taxon>
        <taxon>Clostridia</taxon>
        <taxon>Peptostreptococcales</taxon>
        <taxon>Anaerovoracaceae</taxon>
        <taxon>Emergencia</taxon>
    </lineage>
</organism>
<evidence type="ECO:0000256" key="4">
    <source>
        <dbReference type="ARBA" id="ARBA00022576"/>
    </source>
</evidence>
<dbReference type="InterPro" id="IPR004839">
    <property type="entry name" value="Aminotransferase_I/II_large"/>
</dbReference>
<evidence type="ECO:0000256" key="6">
    <source>
        <dbReference type="ARBA" id="ARBA00022898"/>
    </source>
</evidence>
<keyword evidence="6" id="KW-0663">Pyridoxal phosphate</keyword>
<evidence type="ECO:0000256" key="1">
    <source>
        <dbReference type="ARBA" id="ARBA00001933"/>
    </source>
</evidence>
<dbReference type="EMBL" id="QRMS01000004">
    <property type="protein sequence ID" value="RHJ86171.1"/>
    <property type="molecule type" value="Genomic_DNA"/>
</dbReference>
<accession>A0A415DZB6</accession>
<comment type="caution">
    <text evidence="8">The sequence shown here is derived from an EMBL/GenBank/DDBJ whole genome shotgun (WGS) entry which is preliminary data.</text>
</comment>